<dbReference type="HOGENOM" id="CLU_039228_7_1_11"/>
<dbReference type="OrthoDB" id="9779574at2"/>
<protein>
    <submittedName>
        <fullName evidence="7">Adenosine deaminase</fullName>
        <ecNumber evidence="7">3.5.4.4</ecNumber>
    </submittedName>
</protein>
<dbReference type="InterPro" id="IPR006330">
    <property type="entry name" value="Ado/ade_deaminase"/>
</dbReference>
<accession>D3Q102</accession>
<dbReference type="SUPFAM" id="SSF51556">
    <property type="entry name" value="Metallo-dependent hydrolases"/>
    <property type="match status" value="1"/>
</dbReference>
<comment type="cofactor">
    <cofactor evidence="1">
        <name>Zn(2+)</name>
        <dbReference type="ChEBI" id="CHEBI:29105"/>
    </cofactor>
</comment>
<evidence type="ECO:0000256" key="3">
    <source>
        <dbReference type="ARBA" id="ARBA00022723"/>
    </source>
</evidence>
<evidence type="ECO:0000256" key="1">
    <source>
        <dbReference type="ARBA" id="ARBA00001947"/>
    </source>
</evidence>
<evidence type="ECO:0000256" key="5">
    <source>
        <dbReference type="ARBA" id="ARBA00022833"/>
    </source>
</evidence>
<dbReference type="Proteomes" id="UP000000844">
    <property type="component" value="Chromosome"/>
</dbReference>
<evidence type="ECO:0000313" key="7">
    <source>
        <dbReference type="EMBL" id="ADD43752.1"/>
    </source>
</evidence>
<dbReference type="GO" id="GO:0046872">
    <property type="term" value="F:metal ion binding"/>
    <property type="evidence" value="ECO:0007669"/>
    <property type="project" value="UniProtKB-KW"/>
</dbReference>
<dbReference type="PROSITE" id="PS00485">
    <property type="entry name" value="A_DEAMINASE"/>
    <property type="match status" value="1"/>
</dbReference>
<reference evidence="7 8" key="1">
    <citation type="journal article" date="2009" name="Stand. Genomic Sci.">
        <title>Complete genome sequence of Stackebrandtia nassauensis type strain (LLR-40K-21).</title>
        <authorList>
            <person name="Munk C."/>
            <person name="Lapidus A."/>
            <person name="Copeland A."/>
            <person name="Jando M."/>
            <person name="Mayilraj S."/>
            <person name="Glavina Del Rio T."/>
            <person name="Nolan M."/>
            <person name="Chen F."/>
            <person name="Lucas S."/>
            <person name="Tice H."/>
            <person name="Cheng J.F."/>
            <person name="Han C."/>
            <person name="Detter J.C."/>
            <person name="Bruce D."/>
            <person name="Goodwin L."/>
            <person name="Chain P."/>
            <person name="Pitluck S."/>
            <person name="Goker M."/>
            <person name="Ovchinikova G."/>
            <person name="Pati A."/>
            <person name="Ivanova N."/>
            <person name="Mavromatis K."/>
            <person name="Chen A."/>
            <person name="Palaniappan K."/>
            <person name="Land M."/>
            <person name="Hauser L."/>
            <person name="Chang Y.J."/>
            <person name="Jeffries C.D."/>
            <person name="Bristow J."/>
            <person name="Eisen J.A."/>
            <person name="Markowitz V."/>
            <person name="Hugenholtz P."/>
            <person name="Kyrpides N.C."/>
            <person name="Klenk H.P."/>
        </authorList>
    </citation>
    <scope>NUCLEOTIDE SEQUENCE [LARGE SCALE GENOMIC DNA]</scope>
    <source>
        <strain evidence="8">DSM 44728 / CIP 108903 / NRRL B-16338 / NBRC 102104 / LLR-40K-21</strain>
    </source>
</reference>
<dbReference type="GO" id="GO:0009168">
    <property type="term" value="P:purine ribonucleoside monophosphate biosynthetic process"/>
    <property type="evidence" value="ECO:0007669"/>
    <property type="project" value="InterPro"/>
</dbReference>
<dbReference type="STRING" id="446470.Snas_4101"/>
<evidence type="ECO:0000256" key="4">
    <source>
        <dbReference type="ARBA" id="ARBA00022801"/>
    </source>
</evidence>
<dbReference type="AlphaFoldDB" id="D3Q102"/>
<dbReference type="PANTHER" id="PTHR43114:SF6">
    <property type="entry name" value="ADENINE DEAMINASE"/>
    <property type="match status" value="1"/>
</dbReference>
<dbReference type="KEGG" id="sna:Snas_4101"/>
<evidence type="ECO:0000256" key="2">
    <source>
        <dbReference type="ARBA" id="ARBA00006676"/>
    </source>
</evidence>
<dbReference type="GO" id="GO:0016814">
    <property type="term" value="F:hydrolase activity, acting on carbon-nitrogen (but not peptide) bonds, in cyclic amidines"/>
    <property type="evidence" value="ECO:0007669"/>
    <property type="project" value="UniProtKB-ARBA"/>
</dbReference>
<dbReference type="InterPro" id="IPR032466">
    <property type="entry name" value="Metal_Hydrolase"/>
</dbReference>
<dbReference type="InterPro" id="IPR006650">
    <property type="entry name" value="A/AMP_deam_AS"/>
</dbReference>
<evidence type="ECO:0000313" key="8">
    <source>
        <dbReference type="Proteomes" id="UP000000844"/>
    </source>
</evidence>
<keyword evidence="3" id="KW-0479">Metal-binding</keyword>
<proteinExistence type="inferred from homology"/>
<sequence length="329" mass="34898">MTPLQRDCPKIELHVHVEGTARPPTLGRIATRNGLDVPPRRPFTDLYEFIASYSEVAARLREPRDYRDLILAYAAEAATGGAVYIEAIVCATDERMGGAAGWADILAVSCDAADEASERFDLEFNLTPEVYRGCDPEFATAATKAVTAIDHPRIVGFGLSGFEGREPATPYLNAARIAVDAGLGFVPHAGEAAGPPSIREVLALRPPRIRHGVRAIEDPELVAELAETGTVLDVTLTSNLLLGVTTDLASHPLPLLRNAGVACSISTDDPALFDTDLPREYDLAATLGTTPPEAFAAGLSGALCSAAVKARLASISRAAFRRGSEPSER</sequence>
<gene>
    <name evidence="7" type="ordered locus">Snas_4101</name>
</gene>
<dbReference type="GO" id="GO:0019239">
    <property type="term" value="F:deaminase activity"/>
    <property type="evidence" value="ECO:0007669"/>
    <property type="project" value="InterPro"/>
</dbReference>
<dbReference type="InterPro" id="IPR001365">
    <property type="entry name" value="A_deaminase_dom"/>
</dbReference>
<dbReference type="Pfam" id="PF00962">
    <property type="entry name" value="A_deaminase"/>
    <property type="match status" value="1"/>
</dbReference>
<keyword evidence="8" id="KW-1185">Reference proteome</keyword>
<keyword evidence="4 7" id="KW-0378">Hydrolase</keyword>
<evidence type="ECO:0000259" key="6">
    <source>
        <dbReference type="Pfam" id="PF00962"/>
    </source>
</evidence>
<keyword evidence="5" id="KW-0862">Zinc</keyword>
<dbReference type="Gene3D" id="3.20.20.140">
    <property type="entry name" value="Metal-dependent hydrolases"/>
    <property type="match status" value="1"/>
</dbReference>
<dbReference type="EC" id="3.5.4.4" evidence="7"/>
<dbReference type="PANTHER" id="PTHR43114">
    <property type="entry name" value="ADENINE DEAMINASE"/>
    <property type="match status" value="1"/>
</dbReference>
<name>D3Q102_STANL</name>
<dbReference type="RefSeq" id="WP_013019323.1">
    <property type="nucleotide sequence ID" value="NC_013947.1"/>
</dbReference>
<dbReference type="EMBL" id="CP001778">
    <property type="protein sequence ID" value="ADD43752.1"/>
    <property type="molecule type" value="Genomic_DNA"/>
</dbReference>
<feature type="domain" description="Adenosine deaminase" evidence="6">
    <location>
        <begin position="9"/>
        <end position="309"/>
    </location>
</feature>
<dbReference type="eggNOG" id="COG1816">
    <property type="taxonomic scope" value="Bacteria"/>
</dbReference>
<comment type="similarity">
    <text evidence="2">Belongs to the metallo-dependent hydrolases superfamily. Adenosine and AMP deaminases family.</text>
</comment>
<organism evidence="7 8">
    <name type="scientific">Stackebrandtia nassauensis (strain DSM 44728 / CIP 108903 / NRRL B-16338 / NBRC 102104 / LLR-40K-21)</name>
    <dbReference type="NCBI Taxonomy" id="446470"/>
    <lineage>
        <taxon>Bacteria</taxon>
        <taxon>Bacillati</taxon>
        <taxon>Actinomycetota</taxon>
        <taxon>Actinomycetes</taxon>
        <taxon>Glycomycetales</taxon>
        <taxon>Glycomycetaceae</taxon>
        <taxon>Stackebrandtia</taxon>
    </lineage>
</organism>